<dbReference type="InterPro" id="IPR016667">
    <property type="entry name" value="Caps_polysacc_synth_CpsB/CapC"/>
</dbReference>
<dbReference type="Gene3D" id="3.20.20.140">
    <property type="entry name" value="Metal-dependent hydrolases"/>
    <property type="match status" value="1"/>
</dbReference>
<dbReference type="EC" id="3.1.3.48" evidence="2"/>
<dbReference type="PANTHER" id="PTHR39181">
    <property type="entry name" value="TYROSINE-PROTEIN PHOSPHATASE YWQE"/>
    <property type="match status" value="1"/>
</dbReference>
<sequence length="228" mass="25545">MISFLLGNASTTVGEVLGTDISMGMLSAKADKMPLKELILHLKNSGYEHLIGITTKDHLTAFDPEAENPDLNIKIGRLYSLEKDLHEILHGQQVCTLGKNYLLIEADKDAPSSHLEDAVFLLQVKGYTPVLMQAELYGHLQDNYRNIKRLLERGCLLQMDMLSLTGYLGTAAKRLAHKLIHDNYVSFIGSGVTTPEEHKKCHTLLHSRRLAKLLRAAGIRNRELMFEV</sequence>
<evidence type="ECO:0000256" key="3">
    <source>
        <dbReference type="ARBA" id="ARBA00022801"/>
    </source>
</evidence>
<evidence type="ECO:0000256" key="2">
    <source>
        <dbReference type="ARBA" id="ARBA00013064"/>
    </source>
</evidence>
<dbReference type="RefSeq" id="WP_345230785.1">
    <property type="nucleotide sequence ID" value="NZ_BAABIQ010000005.1"/>
</dbReference>
<evidence type="ECO:0000313" key="5">
    <source>
        <dbReference type="EMBL" id="GAA4785446.1"/>
    </source>
</evidence>
<protein>
    <recommendedName>
        <fullName evidence="2">protein-tyrosine-phosphatase</fullName>
        <ecNumber evidence="2">3.1.3.48</ecNumber>
    </recommendedName>
</protein>
<name>A0ABP9AS16_9SPHI</name>
<dbReference type="Pfam" id="PF19567">
    <property type="entry name" value="CpsB_CapC"/>
    <property type="match status" value="1"/>
</dbReference>
<comment type="catalytic activity">
    <reaction evidence="4">
        <text>O-phospho-L-tyrosyl-[protein] + H2O = L-tyrosyl-[protein] + phosphate</text>
        <dbReference type="Rhea" id="RHEA:10684"/>
        <dbReference type="Rhea" id="RHEA-COMP:10136"/>
        <dbReference type="Rhea" id="RHEA-COMP:20101"/>
        <dbReference type="ChEBI" id="CHEBI:15377"/>
        <dbReference type="ChEBI" id="CHEBI:43474"/>
        <dbReference type="ChEBI" id="CHEBI:46858"/>
        <dbReference type="ChEBI" id="CHEBI:61978"/>
        <dbReference type="EC" id="3.1.3.48"/>
    </reaction>
</comment>
<evidence type="ECO:0000256" key="4">
    <source>
        <dbReference type="ARBA" id="ARBA00051722"/>
    </source>
</evidence>
<dbReference type="PANTHER" id="PTHR39181:SF1">
    <property type="entry name" value="TYROSINE-PROTEIN PHOSPHATASE YWQE"/>
    <property type="match status" value="1"/>
</dbReference>
<dbReference type="EMBL" id="BAABIQ010000005">
    <property type="protein sequence ID" value="GAA4785446.1"/>
    <property type="molecule type" value="Genomic_DNA"/>
</dbReference>
<comment type="caution">
    <text evidence="5">The sequence shown here is derived from an EMBL/GenBank/DDBJ whole genome shotgun (WGS) entry which is preliminary data.</text>
</comment>
<gene>
    <name evidence="5" type="ORF">GCM10023231_11680</name>
</gene>
<evidence type="ECO:0000256" key="1">
    <source>
        <dbReference type="ARBA" id="ARBA00005750"/>
    </source>
</evidence>
<comment type="similarity">
    <text evidence="1">Belongs to the metallo-dependent hydrolases superfamily. CpsB/CapC family.</text>
</comment>
<evidence type="ECO:0000313" key="6">
    <source>
        <dbReference type="Proteomes" id="UP001501411"/>
    </source>
</evidence>
<reference evidence="6" key="1">
    <citation type="journal article" date="2019" name="Int. J. Syst. Evol. Microbiol.">
        <title>The Global Catalogue of Microorganisms (GCM) 10K type strain sequencing project: providing services to taxonomists for standard genome sequencing and annotation.</title>
        <authorList>
            <consortium name="The Broad Institute Genomics Platform"/>
            <consortium name="The Broad Institute Genome Sequencing Center for Infectious Disease"/>
            <person name="Wu L."/>
            <person name="Ma J."/>
        </authorList>
    </citation>
    <scope>NUCLEOTIDE SEQUENCE [LARGE SCALE GENOMIC DNA]</scope>
    <source>
        <strain evidence="6">JCM 18200</strain>
    </source>
</reference>
<accession>A0ABP9AS16</accession>
<dbReference type="Proteomes" id="UP001501411">
    <property type="component" value="Unassembled WGS sequence"/>
</dbReference>
<keyword evidence="6" id="KW-1185">Reference proteome</keyword>
<keyword evidence="3" id="KW-0378">Hydrolase</keyword>
<organism evidence="5 6">
    <name type="scientific">Olivibacter ginsenosidimutans</name>
    <dbReference type="NCBI Taxonomy" id="1176537"/>
    <lineage>
        <taxon>Bacteria</taxon>
        <taxon>Pseudomonadati</taxon>
        <taxon>Bacteroidota</taxon>
        <taxon>Sphingobacteriia</taxon>
        <taxon>Sphingobacteriales</taxon>
        <taxon>Sphingobacteriaceae</taxon>
        <taxon>Olivibacter</taxon>
    </lineage>
</organism>
<proteinExistence type="inferred from homology"/>